<keyword evidence="11" id="KW-1185">Reference proteome</keyword>
<feature type="transmembrane region" description="Helical" evidence="7">
    <location>
        <begin position="91"/>
        <end position="120"/>
    </location>
</feature>
<dbReference type="Proteomes" id="UP000244677">
    <property type="component" value="Chromosome"/>
</dbReference>
<dbReference type="PANTHER" id="PTHR30221">
    <property type="entry name" value="SMALL-CONDUCTANCE MECHANOSENSITIVE CHANNEL"/>
    <property type="match status" value="1"/>
</dbReference>
<feature type="transmembrane region" description="Helical" evidence="7">
    <location>
        <begin position="58"/>
        <end position="79"/>
    </location>
</feature>
<dbReference type="InterPro" id="IPR010920">
    <property type="entry name" value="LSM_dom_sf"/>
</dbReference>
<dbReference type="EMBL" id="CP020919">
    <property type="protein sequence ID" value="AWG24007.1"/>
    <property type="molecule type" value="Genomic_DNA"/>
</dbReference>
<reference evidence="10 11" key="1">
    <citation type="submission" date="2017-04" db="EMBL/GenBank/DDBJ databases">
        <title>Complete genome sequence of Flavobacterium kingsejong AJ004.</title>
        <authorList>
            <person name="Lee P.C."/>
        </authorList>
    </citation>
    <scope>NUCLEOTIDE SEQUENCE [LARGE SCALE GENOMIC DNA]</scope>
    <source>
        <strain evidence="10 11">AJ004</strain>
    </source>
</reference>
<dbReference type="Pfam" id="PF05552">
    <property type="entry name" value="MS_channel_1st_1"/>
    <property type="match status" value="1"/>
</dbReference>
<evidence type="ECO:0000256" key="4">
    <source>
        <dbReference type="ARBA" id="ARBA00022692"/>
    </source>
</evidence>
<dbReference type="GO" id="GO:0008381">
    <property type="term" value="F:mechanosensitive monoatomic ion channel activity"/>
    <property type="evidence" value="ECO:0007669"/>
    <property type="project" value="InterPro"/>
</dbReference>
<dbReference type="AlphaFoldDB" id="A0A2S1LJU8"/>
<accession>A0A2S1LJU8</accession>
<dbReference type="Pfam" id="PF00924">
    <property type="entry name" value="MS_channel_2nd"/>
    <property type="match status" value="1"/>
</dbReference>
<evidence type="ECO:0000256" key="6">
    <source>
        <dbReference type="ARBA" id="ARBA00023136"/>
    </source>
</evidence>
<dbReference type="InterPro" id="IPR006685">
    <property type="entry name" value="MscS_channel_2nd"/>
</dbReference>
<dbReference type="RefSeq" id="WP_108735670.1">
    <property type="nucleotide sequence ID" value="NZ_CP020919.1"/>
</dbReference>
<dbReference type="Gene3D" id="2.30.30.60">
    <property type="match status" value="1"/>
</dbReference>
<keyword evidence="6 7" id="KW-0472">Membrane</keyword>
<dbReference type="InterPro" id="IPR011066">
    <property type="entry name" value="MscS_channel_C_sf"/>
</dbReference>
<sequence>MDFYSIDFYVERTIKFLIAYSPKVIAALLTLIIGLFIIKMFRKLMTTLMTKREMEPTLLKFLTDLFTWVMRILLFVSVVTKLGVETSSFVAIIGAASLAVGLSLQGSLSNFAGGMLIILFKPFKVGHTIEAQGVNGTVMEIQIFVTRILTGNGQTVFVPNGALSNGVITNFTYQGNRRAELTISISYSSDITVAMKIIQHTMEENPLILKEPAPAVAIKELGANVILVMRPWAKNADFGNMTSEILRQCKEALQSGGIEIPNGVSEIKIKND</sequence>
<evidence type="ECO:0000259" key="8">
    <source>
        <dbReference type="Pfam" id="PF00924"/>
    </source>
</evidence>
<dbReference type="PANTHER" id="PTHR30221:SF1">
    <property type="entry name" value="SMALL-CONDUCTANCE MECHANOSENSITIVE CHANNEL"/>
    <property type="match status" value="1"/>
</dbReference>
<dbReference type="Gene3D" id="3.30.70.100">
    <property type="match status" value="1"/>
</dbReference>
<evidence type="ECO:0000256" key="3">
    <source>
        <dbReference type="ARBA" id="ARBA00022475"/>
    </source>
</evidence>
<keyword evidence="4 7" id="KW-0812">Transmembrane</keyword>
<organism evidence="10 11">
    <name type="scientific">Flavobacterium kingsejongi</name>
    <dbReference type="NCBI Taxonomy" id="1678728"/>
    <lineage>
        <taxon>Bacteria</taxon>
        <taxon>Pseudomonadati</taxon>
        <taxon>Bacteroidota</taxon>
        <taxon>Flavobacteriia</taxon>
        <taxon>Flavobacteriales</taxon>
        <taxon>Flavobacteriaceae</taxon>
        <taxon>Flavobacterium</taxon>
    </lineage>
</organism>
<dbReference type="SUPFAM" id="SSF50182">
    <property type="entry name" value="Sm-like ribonucleoproteins"/>
    <property type="match status" value="1"/>
</dbReference>
<proteinExistence type="inferred from homology"/>
<dbReference type="SUPFAM" id="SSF82861">
    <property type="entry name" value="Mechanosensitive channel protein MscS (YggB), transmembrane region"/>
    <property type="match status" value="1"/>
</dbReference>
<dbReference type="Pfam" id="PF21082">
    <property type="entry name" value="MS_channel_3rd"/>
    <property type="match status" value="1"/>
</dbReference>
<dbReference type="GO" id="GO:0005886">
    <property type="term" value="C:plasma membrane"/>
    <property type="evidence" value="ECO:0007669"/>
    <property type="project" value="UniProtKB-SubCell"/>
</dbReference>
<dbReference type="SUPFAM" id="SSF82689">
    <property type="entry name" value="Mechanosensitive channel protein MscS (YggB), C-terminal domain"/>
    <property type="match status" value="1"/>
</dbReference>
<name>A0A2S1LJU8_9FLAO</name>
<evidence type="ECO:0000256" key="2">
    <source>
        <dbReference type="ARBA" id="ARBA00008017"/>
    </source>
</evidence>
<evidence type="ECO:0000259" key="9">
    <source>
        <dbReference type="Pfam" id="PF21082"/>
    </source>
</evidence>
<comment type="subcellular location">
    <subcellularLocation>
        <location evidence="1">Cell membrane</location>
        <topology evidence="1">Multi-pass membrane protein</topology>
    </subcellularLocation>
</comment>
<evidence type="ECO:0000256" key="1">
    <source>
        <dbReference type="ARBA" id="ARBA00004651"/>
    </source>
</evidence>
<dbReference type="InterPro" id="IPR023408">
    <property type="entry name" value="MscS_beta-dom_sf"/>
</dbReference>
<evidence type="ECO:0000256" key="5">
    <source>
        <dbReference type="ARBA" id="ARBA00022989"/>
    </source>
</evidence>
<dbReference type="InterPro" id="IPR049278">
    <property type="entry name" value="MS_channel_C"/>
</dbReference>
<feature type="domain" description="Mechanosensitive ion channel MscS" evidence="8">
    <location>
        <begin position="107"/>
        <end position="172"/>
    </location>
</feature>
<feature type="domain" description="Mechanosensitive ion channel MscS C-terminal" evidence="9">
    <location>
        <begin position="180"/>
        <end position="260"/>
    </location>
</feature>
<comment type="similarity">
    <text evidence="2">Belongs to the MscS (TC 1.A.23) family.</text>
</comment>
<dbReference type="Gene3D" id="1.10.287.1260">
    <property type="match status" value="1"/>
</dbReference>
<evidence type="ECO:0000313" key="10">
    <source>
        <dbReference type="EMBL" id="AWG24007.1"/>
    </source>
</evidence>
<evidence type="ECO:0000313" key="11">
    <source>
        <dbReference type="Proteomes" id="UP000244677"/>
    </source>
</evidence>
<protein>
    <submittedName>
        <fullName evidence="10">Mechanosensitive ion channel protein</fullName>
    </submittedName>
</protein>
<keyword evidence="3" id="KW-1003">Cell membrane</keyword>
<dbReference type="InterPro" id="IPR008910">
    <property type="entry name" value="MSC_TM_helix"/>
</dbReference>
<keyword evidence="5 7" id="KW-1133">Transmembrane helix</keyword>
<dbReference type="OrthoDB" id="9809206at2"/>
<dbReference type="KEGG" id="fki:FK004_01620"/>
<gene>
    <name evidence="10" type="ORF">FK004_01620</name>
</gene>
<dbReference type="InterPro" id="IPR011014">
    <property type="entry name" value="MscS_channel_TM-2"/>
</dbReference>
<feature type="transmembrane region" description="Helical" evidence="7">
    <location>
        <begin position="20"/>
        <end position="38"/>
    </location>
</feature>
<dbReference type="InterPro" id="IPR045275">
    <property type="entry name" value="MscS_archaea/bacteria_type"/>
</dbReference>
<evidence type="ECO:0000256" key="7">
    <source>
        <dbReference type="SAM" id="Phobius"/>
    </source>
</evidence>